<reference evidence="4 5" key="1">
    <citation type="submission" date="2017-10" db="EMBL/GenBank/DDBJ databases">
        <title>Massilia psychrophilum sp. nov., a novel purple-pigmented bacterium isolated from Tianshan glacier, Xinjiang Municipality, China.</title>
        <authorList>
            <person name="Wang H."/>
        </authorList>
    </citation>
    <scope>NUCLEOTIDE SEQUENCE [LARGE SCALE GENOMIC DNA]</scope>
    <source>
        <strain evidence="4 5">JCM 30074</strain>
    </source>
</reference>
<evidence type="ECO:0000313" key="4">
    <source>
        <dbReference type="EMBL" id="PIL42113.1"/>
    </source>
</evidence>
<evidence type="ECO:0000256" key="1">
    <source>
        <dbReference type="ARBA" id="ARBA00022729"/>
    </source>
</evidence>
<accession>A0A2G8T821</accession>
<keyword evidence="1 2" id="KW-0732">Signal</keyword>
<evidence type="ECO:0000259" key="3">
    <source>
        <dbReference type="SMART" id="SM00062"/>
    </source>
</evidence>
<dbReference type="OrthoDB" id="6192933at2"/>
<name>A0A2G8T821_9BURK</name>
<dbReference type="Gene3D" id="3.40.190.10">
    <property type="entry name" value="Periplasmic binding protein-like II"/>
    <property type="match status" value="3"/>
</dbReference>
<protein>
    <submittedName>
        <fullName evidence="4">Amino acid ABC transporter substrate-binding protein</fullName>
    </submittedName>
</protein>
<comment type="caution">
    <text evidence="4">The sequence shown here is derived from an EMBL/GenBank/DDBJ whole genome shotgun (WGS) entry which is preliminary data.</text>
</comment>
<dbReference type="Proteomes" id="UP000230390">
    <property type="component" value="Unassembled WGS sequence"/>
</dbReference>
<dbReference type="PANTHER" id="PTHR35936">
    <property type="entry name" value="MEMBRANE-BOUND LYTIC MUREIN TRANSGLYCOSYLASE F"/>
    <property type="match status" value="1"/>
</dbReference>
<keyword evidence="5" id="KW-1185">Reference proteome</keyword>
<dbReference type="SMART" id="SM00062">
    <property type="entry name" value="PBPb"/>
    <property type="match status" value="1"/>
</dbReference>
<dbReference type="PANTHER" id="PTHR35936:SF17">
    <property type="entry name" value="ARGININE-BINDING EXTRACELLULAR PROTEIN ARTP"/>
    <property type="match status" value="1"/>
</dbReference>
<dbReference type="InterPro" id="IPR001638">
    <property type="entry name" value="Solute-binding_3/MltF_N"/>
</dbReference>
<dbReference type="AlphaFoldDB" id="A0A2G8T821"/>
<proteinExistence type="predicted"/>
<dbReference type="RefSeq" id="WP_099793705.1">
    <property type="nucleotide sequence ID" value="NZ_JBHLYV010000085.1"/>
</dbReference>
<organism evidence="4 5">
    <name type="scientific">Massilia eurypsychrophila</name>
    <dbReference type="NCBI Taxonomy" id="1485217"/>
    <lineage>
        <taxon>Bacteria</taxon>
        <taxon>Pseudomonadati</taxon>
        <taxon>Pseudomonadota</taxon>
        <taxon>Betaproteobacteria</taxon>
        <taxon>Burkholderiales</taxon>
        <taxon>Oxalobacteraceae</taxon>
        <taxon>Telluria group</taxon>
        <taxon>Massilia</taxon>
    </lineage>
</organism>
<feature type="domain" description="Solute-binding protein family 3/N-terminal" evidence="3">
    <location>
        <begin position="39"/>
        <end position="275"/>
    </location>
</feature>
<sequence length="278" mass="29717">MRSTATLHAALLALALTCAGLLAPSAARADWQKIQNSGILKVAVYNEFLPFSDNGAGIDVDLAAALSARLGLKLKLLPFPAGENLGDDLRNMVWKGHYLGYGPADVMLHVPVDNRLMAENHKVSIFAPYHVETVRLVRSAKTVPAFDGLDSLAGKRVGVEKVSIAAMVMLGEGNGKFRDNVRIYDTATAAVAALKAGELDAVLANRSEIEAVMKGDSAFPLHDVSFQRLPRSGWAVGMAVRKDDVEIATRLQAAINEMAANGELKAIFAKYGVQVVKP</sequence>
<dbReference type="SUPFAM" id="SSF53850">
    <property type="entry name" value="Periplasmic binding protein-like II"/>
    <property type="match status" value="1"/>
</dbReference>
<evidence type="ECO:0000313" key="5">
    <source>
        <dbReference type="Proteomes" id="UP000230390"/>
    </source>
</evidence>
<feature type="chain" id="PRO_5013654746" evidence="2">
    <location>
        <begin position="30"/>
        <end position="278"/>
    </location>
</feature>
<gene>
    <name evidence="4" type="ORF">CR105_26010</name>
</gene>
<feature type="signal peptide" evidence="2">
    <location>
        <begin position="1"/>
        <end position="29"/>
    </location>
</feature>
<evidence type="ECO:0000256" key="2">
    <source>
        <dbReference type="SAM" id="SignalP"/>
    </source>
</evidence>
<dbReference type="EMBL" id="PDOC01000036">
    <property type="protein sequence ID" value="PIL42113.1"/>
    <property type="molecule type" value="Genomic_DNA"/>
</dbReference>